<accession>A0A9W8EB97</accession>
<dbReference type="GO" id="GO:0016020">
    <property type="term" value="C:membrane"/>
    <property type="evidence" value="ECO:0007669"/>
    <property type="project" value="TreeGrafter"/>
</dbReference>
<evidence type="ECO:0000259" key="3">
    <source>
        <dbReference type="Pfam" id="PF00501"/>
    </source>
</evidence>
<dbReference type="Proteomes" id="UP001151582">
    <property type="component" value="Unassembled WGS sequence"/>
</dbReference>
<proteinExistence type="predicted"/>
<dbReference type="InterPro" id="IPR000873">
    <property type="entry name" value="AMP-dep_synth/lig_dom"/>
</dbReference>
<dbReference type="EC" id="6.2.1.3" evidence="4"/>
<evidence type="ECO:0000256" key="2">
    <source>
        <dbReference type="ARBA" id="ARBA00022840"/>
    </source>
</evidence>
<keyword evidence="2" id="KW-0067">ATP-binding</keyword>
<evidence type="ECO:0000256" key="1">
    <source>
        <dbReference type="ARBA" id="ARBA00022741"/>
    </source>
</evidence>
<feature type="domain" description="AMP-dependent synthetase/ligase" evidence="3">
    <location>
        <begin position="15"/>
        <end position="358"/>
    </location>
</feature>
<keyword evidence="1" id="KW-0547">Nucleotide-binding</keyword>
<dbReference type="EMBL" id="JANBQB010000716">
    <property type="protein sequence ID" value="KAJ1974030.1"/>
    <property type="molecule type" value="Genomic_DNA"/>
</dbReference>
<reference evidence="4" key="1">
    <citation type="submission" date="2022-07" db="EMBL/GenBank/DDBJ databases">
        <title>Phylogenomic reconstructions and comparative analyses of Kickxellomycotina fungi.</title>
        <authorList>
            <person name="Reynolds N.K."/>
            <person name="Stajich J.E."/>
            <person name="Barry K."/>
            <person name="Grigoriev I.V."/>
            <person name="Crous P."/>
            <person name="Smith M.E."/>
        </authorList>
    </citation>
    <scope>NUCLEOTIDE SEQUENCE</scope>
    <source>
        <strain evidence="4">RSA 567</strain>
    </source>
</reference>
<organism evidence="4 5">
    <name type="scientific">Dimargaris verticillata</name>
    <dbReference type="NCBI Taxonomy" id="2761393"/>
    <lineage>
        <taxon>Eukaryota</taxon>
        <taxon>Fungi</taxon>
        <taxon>Fungi incertae sedis</taxon>
        <taxon>Zoopagomycota</taxon>
        <taxon>Kickxellomycotina</taxon>
        <taxon>Dimargaritomycetes</taxon>
        <taxon>Dimargaritales</taxon>
        <taxon>Dimargaritaceae</taxon>
        <taxon>Dimargaris</taxon>
    </lineage>
</organism>
<comment type="caution">
    <text evidence="4">The sequence shown here is derived from an EMBL/GenBank/DDBJ whole genome shotgun (WGS) entry which is preliminary data.</text>
</comment>
<dbReference type="SUPFAM" id="SSF56801">
    <property type="entry name" value="Acetyl-CoA synthetase-like"/>
    <property type="match status" value="1"/>
</dbReference>
<dbReference type="Gene3D" id="3.40.50.12780">
    <property type="entry name" value="N-terminal domain of ligase-like"/>
    <property type="match status" value="1"/>
</dbReference>
<dbReference type="PANTHER" id="PTHR43272">
    <property type="entry name" value="LONG-CHAIN-FATTY-ACID--COA LIGASE"/>
    <property type="match status" value="1"/>
</dbReference>
<dbReference type="OrthoDB" id="1700726at2759"/>
<keyword evidence="4" id="KW-0436">Ligase</keyword>
<dbReference type="GO" id="GO:0005783">
    <property type="term" value="C:endoplasmic reticulum"/>
    <property type="evidence" value="ECO:0007669"/>
    <property type="project" value="TreeGrafter"/>
</dbReference>
<dbReference type="Pfam" id="PF00501">
    <property type="entry name" value="AMP-binding"/>
    <property type="match status" value="1"/>
</dbReference>
<protein>
    <submittedName>
        <fullName evidence="4">Medium-chain fatty acid-CoA ligase faa2</fullName>
        <ecNumber evidence="4">6.2.1.3</ecNumber>
    </submittedName>
</protein>
<dbReference type="GO" id="GO:0004467">
    <property type="term" value="F:long-chain fatty acid-CoA ligase activity"/>
    <property type="evidence" value="ECO:0007669"/>
    <property type="project" value="UniProtKB-EC"/>
</dbReference>
<dbReference type="InterPro" id="IPR042099">
    <property type="entry name" value="ANL_N_sf"/>
</dbReference>
<sequence length="532" mass="58052">MSIDTVIVPDTSSMAVILALRDSGTVCTVLTVANQPQVKTNGHTTPDPPTELTSEREASKTFAQVSDALATTSIKVLKLEDLPQSDNDELATRIALPRPHDTAHILFTMDHTGRIKGAVSTHAHLMTAAATVHSQFPIGQRLGQSDRYLNAAQFADPMGLNICHAVTLIGGSIIVDNYKTVEAISNDAYASRPTLLYLPATLFNSLYLALLDHIDRYATMERIFCHRSLGRKMALLESGRLTYSTFWDLLYFRHFRISLGGSVKAMFTQGATAIQGAAKFVRATMSCQVLLTYGMLETSGLMTSTLFYDYTEPYGAHVGPPLPCCEIKLVNNASTRCRVTDEPNPRGEIHVRGNNVLKTVHIDEAGSAAVEVPTASTNGWLATGVMGQLLPNGTLQLLGDASTYIELPTVERYVSLPRCENILRASRLVNQICLVYSEDVAELVAVVYPHMFGLLHWAKGTRTNYALASIASNRPVIEAILEDLATVGAEHGLEGPEIPKKVVLVSHPFNVENKMLKPDLSMDRMVIKAKCT</sequence>
<dbReference type="PANTHER" id="PTHR43272:SF33">
    <property type="entry name" value="AMP-BINDING DOMAIN-CONTAINING PROTEIN-RELATED"/>
    <property type="match status" value="1"/>
</dbReference>
<dbReference type="GO" id="GO:0005524">
    <property type="term" value="F:ATP binding"/>
    <property type="evidence" value="ECO:0007669"/>
    <property type="project" value="UniProtKB-KW"/>
</dbReference>
<name>A0A9W8EB97_9FUNG</name>
<evidence type="ECO:0000313" key="5">
    <source>
        <dbReference type="Proteomes" id="UP001151582"/>
    </source>
</evidence>
<dbReference type="AlphaFoldDB" id="A0A9W8EB97"/>
<keyword evidence="5" id="KW-1185">Reference proteome</keyword>
<evidence type="ECO:0000313" key="4">
    <source>
        <dbReference type="EMBL" id="KAJ1974030.1"/>
    </source>
</evidence>
<gene>
    <name evidence="4" type="primary">FAA2_3</name>
    <name evidence="4" type="ORF">H4R34_004874</name>
</gene>